<accession>A0ABZ1IFQ1</accession>
<dbReference type="PRINTS" id="PR00080">
    <property type="entry name" value="SDRFAMILY"/>
</dbReference>
<name>A0ABZ1IFQ1_9PSEU</name>
<organism evidence="2 3">
    <name type="scientific">Amycolatopsis rhabdoformis</name>
    <dbReference type="NCBI Taxonomy" id="1448059"/>
    <lineage>
        <taxon>Bacteria</taxon>
        <taxon>Bacillati</taxon>
        <taxon>Actinomycetota</taxon>
        <taxon>Actinomycetes</taxon>
        <taxon>Pseudonocardiales</taxon>
        <taxon>Pseudonocardiaceae</taxon>
        <taxon>Amycolatopsis</taxon>
    </lineage>
</organism>
<dbReference type="PANTHER" id="PTHR42760">
    <property type="entry name" value="SHORT-CHAIN DEHYDROGENASES/REDUCTASES FAMILY MEMBER"/>
    <property type="match status" value="1"/>
</dbReference>
<dbReference type="EMBL" id="CP142149">
    <property type="protein sequence ID" value="WSE32576.1"/>
    <property type="molecule type" value="Genomic_DNA"/>
</dbReference>
<gene>
    <name evidence="2" type="ORF">VSH64_10710</name>
</gene>
<evidence type="ECO:0000256" key="1">
    <source>
        <dbReference type="ARBA" id="ARBA00006484"/>
    </source>
</evidence>
<proteinExistence type="inferred from homology"/>
<dbReference type="PRINTS" id="PR00081">
    <property type="entry name" value="GDHRDH"/>
</dbReference>
<dbReference type="Pfam" id="PF13561">
    <property type="entry name" value="adh_short_C2"/>
    <property type="match status" value="1"/>
</dbReference>
<dbReference type="InterPro" id="IPR002347">
    <property type="entry name" value="SDR_fam"/>
</dbReference>
<dbReference type="PANTHER" id="PTHR42760:SF40">
    <property type="entry name" value="3-OXOACYL-[ACYL-CARRIER-PROTEIN] REDUCTASE, CHLOROPLASTIC"/>
    <property type="match status" value="1"/>
</dbReference>
<sequence length="249" mass="26210">MDHSNHVAVVSGAAQGIGREYALALAEDGASVVAADIKPEGAQETAALIREKGGRAVAMTVDVSDQESTKALAARVEREVGRANILVNNAAIYQSLRFDPVLEVDIAYWRKLFSVNVDGTLLMVQAFAPQLIAAGWGRVVNQTSVAAYTPGGVYGATKLALIHLTQSQAKELGAHGIPVNAIAPGPILTEATLETLDDARIDRLVGSAMIKTRNGPEALVGTLRYLCGDAVDWVTGQTLVVDGGLTRRL</sequence>
<dbReference type="RefSeq" id="WP_326835383.1">
    <property type="nucleotide sequence ID" value="NZ_CP142149.1"/>
</dbReference>
<dbReference type="InterPro" id="IPR036291">
    <property type="entry name" value="NAD(P)-bd_dom_sf"/>
</dbReference>
<reference evidence="2 3" key="1">
    <citation type="journal article" date="2015" name="Int. J. Syst. Evol. Microbiol.">
        <title>Amycolatopsis rhabdoformis sp. nov., an actinomycete isolated from a tropical forest soil.</title>
        <authorList>
            <person name="Souza W.R."/>
            <person name="Silva R.E."/>
            <person name="Goodfellow M."/>
            <person name="Busarakam K."/>
            <person name="Figueiro F.S."/>
            <person name="Ferreira D."/>
            <person name="Rodrigues-Filho E."/>
            <person name="Moraes L.A.B."/>
            <person name="Zucchi T.D."/>
        </authorList>
    </citation>
    <scope>NUCLEOTIDE SEQUENCE [LARGE SCALE GENOMIC DNA]</scope>
    <source>
        <strain evidence="2 3">NCIMB 14900</strain>
    </source>
</reference>
<dbReference type="InterPro" id="IPR020904">
    <property type="entry name" value="Sc_DH/Rdtase_CS"/>
</dbReference>
<dbReference type="Gene3D" id="3.40.50.720">
    <property type="entry name" value="NAD(P)-binding Rossmann-like Domain"/>
    <property type="match status" value="1"/>
</dbReference>
<dbReference type="PROSITE" id="PS00061">
    <property type="entry name" value="ADH_SHORT"/>
    <property type="match status" value="1"/>
</dbReference>
<keyword evidence="3" id="KW-1185">Reference proteome</keyword>
<evidence type="ECO:0000313" key="3">
    <source>
        <dbReference type="Proteomes" id="UP001330812"/>
    </source>
</evidence>
<dbReference type="CDD" id="cd05233">
    <property type="entry name" value="SDR_c"/>
    <property type="match status" value="1"/>
</dbReference>
<evidence type="ECO:0000313" key="2">
    <source>
        <dbReference type="EMBL" id="WSE32576.1"/>
    </source>
</evidence>
<comment type="similarity">
    <text evidence="1">Belongs to the short-chain dehydrogenases/reductases (SDR) family.</text>
</comment>
<dbReference type="Proteomes" id="UP001330812">
    <property type="component" value="Chromosome"/>
</dbReference>
<dbReference type="SUPFAM" id="SSF51735">
    <property type="entry name" value="NAD(P)-binding Rossmann-fold domains"/>
    <property type="match status" value="1"/>
</dbReference>
<protein>
    <submittedName>
        <fullName evidence="2">SDR family oxidoreductase</fullName>
    </submittedName>
</protein>